<name>A0AAW1VTA9_RUBAR</name>
<protein>
    <recommendedName>
        <fullName evidence="3">Water stress and hypersensitive response domain-containing protein</fullName>
    </recommendedName>
</protein>
<dbReference type="FunFam" id="2.60.40.1820:FF:000001">
    <property type="entry name" value="Desiccation protectant protein Lea14-like"/>
    <property type="match status" value="2"/>
</dbReference>
<gene>
    <name evidence="4" type="ORF">M0R45_034269</name>
</gene>
<dbReference type="GO" id="GO:0005829">
    <property type="term" value="C:cytosol"/>
    <property type="evidence" value="ECO:0007669"/>
    <property type="project" value="TreeGrafter"/>
</dbReference>
<dbReference type="SUPFAM" id="SSF117070">
    <property type="entry name" value="LEA14-like"/>
    <property type="match status" value="2"/>
</dbReference>
<dbReference type="PANTHER" id="PTHR31459">
    <property type="match status" value="1"/>
</dbReference>
<evidence type="ECO:0000256" key="2">
    <source>
        <dbReference type="SAM" id="MobiDB-lite"/>
    </source>
</evidence>
<evidence type="ECO:0000259" key="3">
    <source>
        <dbReference type="SMART" id="SM00769"/>
    </source>
</evidence>
<sequence length="309" mass="33724">MFARKSTEEESLIDKAKNFVAEKIANVPTPEASLVDVDFKKVSLDSADYLAKVSINNPYSHPLPICEIDYTLKSSGSVIASGKIPDPGSIKASGITMLDVPVNVPHSILMTLIKDIATDWDIDYELELGLIIDLPVIGNLTIPLSRKGEIKLPTFKEVIFGAKEEETSKDSKDRDSKENTEKPEADLTDVDFTKVSLDSVEYLGKVHVKNPYDHSIPICEITYILKCVGREVASGTVPDPGSIKASDVTLLEVPVKVAHSAMVTLAKDVGADWDIDYELILSLTIDLPVIGNFTIPLSKKGELKLPSLF</sequence>
<feature type="domain" description="Water stress and hypersensitive response" evidence="3">
    <location>
        <begin position="32"/>
        <end position="149"/>
    </location>
</feature>
<comment type="caution">
    <text evidence="4">The sequence shown here is derived from an EMBL/GenBank/DDBJ whole genome shotgun (WGS) entry which is preliminary data.</text>
</comment>
<dbReference type="GO" id="GO:0009269">
    <property type="term" value="P:response to desiccation"/>
    <property type="evidence" value="ECO:0007669"/>
    <property type="project" value="InterPro"/>
</dbReference>
<dbReference type="InterPro" id="IPR013990">
    <property type="entry name" value="WHy-dom"/>
</dbReference>
<dbReference type="PANTHER" id="PTHR31459:SF19">
    <property type="entry name" value="DESICCATION-RELATED PROTEIN LEA14-RELATED"/>
    <property type="match status" value="1"/>
</dbReference>
<feature type="domain" description="Water stress and hypersensitive response" evidence="3">
    <location>
        <begin position="185"/>
        <end position="302"/>
    </location>
</feature>
<dbReference type="Pfam" id="PF03168">
    <property type="entry name" value="LEA_2"/>
    <property type="match status" value="2"/>
</dbReference>
<accession>A0AAW1VTA9</accession>
<evidence type="ECO:0000313" key="4">
    <source>
        <dbReference type="EMBL" id="KAK9910301.1"/>
    </source>
</evidence>
<dbReference type="EMBL" id="JBEDUW010000007">
    <property type="protein sequence ID" value="KAK9910301.1"/>
    <property type="molecule type" value="Genomic_DNA"/>
</dbReference>
<dbReference type="Gene3D" id="2.60.40.1820">
    <property type="match status" value="2"/>
</dbReference>
<reference evidence="4 5" key="1">
    <citation type="journal article" date="2023" name="G3 (Bethesda)">
        <title>A chromosome-length genome assembly and annotation of blackberry (Rubus argutus, cv. 'Hillquist').</title>
        <authorList>
            <person name="Bruna T."/>
            <person name="Aryal R."/>
            <person name="Dudchenko O."/>
            <person name="Sargent D.J."/>
            <person name="Mead D."/>
            <person name="Buti M."/>
            <person name="Cavallini A."/>
            <person name="Hytonen T."/>
            <person name="Andres J."/>
            <person name="Pham M."/>
            <person name="Weisz D."/>
            <person name="Mascagni F."/>
            <person name="Usai G."/>
            <person name="Natali L."/>
            <person name="Bassil N."/>
            <person name="Fernandez G.E."/>
            <person name="Lomsadze A."/>
            <person name="Armour M."/>
            <person name="Olukolu B."/>
            <person name="Poorten T."/>
            <person name="Britton C."/>
            <person name="Davik J."/>
            <person name="Ashrafi H."/>
            <person name="Aiden E.L."/>
            <person name="Borodovsky M."/>
            <person name="Worthington M."/>
        </authorList>
    </citation>
    <scope>NUCLEOTIDE SEQUENCE [LARGE SCALE GENOMIC DNA]</scope>
    <source>
        <strain evidence="4">PI 553951</strain>
    </source>
</reference>
<feature type="region of interest" description="Disordered" evidence="2">
    <location>
        <begin position="166"/>
        <end position="185"/>
    </location>
</feature>
<evidence type="ECO:0000256" key="1">
    <source>
        <dbReference type="ARBA" id="ARBA00005960"/>
    </source>
</evidence>
<dbReference type="AlphaFoldDB" id="A0AAW1VTA9"/>
<proteinExistence type="inferred from homology"/>
<dbReference type="Proteomes" id="UP001457282">
    <property type="component" value="Unassembled WGS sequence"/>
</dbReference>
<organism evidence="4 5">
    <name type="scientific">Rubus argutus</name>
    <name type="common">Southern blackberry</name>
    <dbReference type="NCBI Taxonomy" id="59490"/>
    <lineage>
        <taxon>Eukaryota</taxon>
        <taxon>Viridiplantae</taxon>
        <taxon>Streptophyta</taxon>
        <taxon>Embryophyta</taxon>
        <taxon>Tracheophyta</taxon>
        <taxon>Spermatophyta</taxon>
        <taxon>Magnoliopsida</taxon>
        <taxon>eudicotyledons</taxon>
        <taxon>Gunneridae</taxon>
        <taxon>Pentapetalae</taxon>
        <taxon>rosids</taxon>
        <taxon>fabids</taxon>
        <taxon>Rosales</taxon>
        <taxon>Rosaceae</taxon>
        <taxon>Rosoideae</taxon>
        <taxon>Rosoideae incertae sedis</taxon>
        <taxon>Rubus</taxon>
    </lineage>
</organism>
<dbReference type="SMART" id="SM00769">
    <property type="entry name" value="WHy"/>
    <property type="match status" value="2"/>
</dbReference>
<dbReference type="InterPro" id="IPR045043">
    <property type="entry name" value="Lea14-like"/>
</dbReference>
<keyword evidence="5" id="KW-1185">Reference proteome</keyword>
<evidence type="ECO:0000313" key="5">
    <source>
        <dbReference type="Proteomes" id="UP001457282"/>
    </source>
</evidence>
<comment type="similarity">
    <text evidence="1">Belongs to the LEA type 2 family.</text>
</comment>
<dbReference type="InterPro" id="IPR004864">
    <property type="entry name" value="LEA_2"/>
</dbReference>